<keyword evidence="11" id="KW-1185">Reference proteome</keyword>
<feature type="binding site" evidence="9">
    <location>
        <position position="26"/>
    </location>
    <ligand>
        <name>Mg(2+)</name>
        <dbReference type="ChEBI" id="CHEBI:18420"/>
    </ligand>
</feature>
<evidence type="ECO:0000256" key="2">
    <source>
        <dbReference type="ARBA" id="ARBA00022723"/>
    </source>
</evidence>
<dbReference type="NCBIfam" id="TIGR01422">
    <property type="entry name" value="phosphonatase"/>
    <property type="match status" value="1"/>
</dbReference>
<keyword evidence="4 9" id="KW-0460">Magnesium</keyword>
<keyword evidence="2 9" id="KW-0479">Metal-binding</keyword>
<feature type="active site" description="Schiff-base intermediate with substrate" evidence="9">
    <location>
        <position position="65"/>
    </location>
</feature>
<comment type="subunit">
    <text evidence="1 9">Homodimer.</text>
</comment>
<dbReference type="EC" id="3.11.1.1" evidence="8 9"/>
<dbReference type="HAMAP" id="MF_01375">
    <property type="entry name" value="PhnX"/>
    <property type="match status" value="1"/>
</dbReference>
<dbReference type="SUPFAM" id="SSF56784">
    <property type="entry name" value="HAD-like"/>
    <property type="match status" value="1"/>
</dbReference>
<evidence type="ECO:0000313" key="11">
    <source>
        <dbReference type="Proteomes" id="UP000237839"/>
    </source>
</evidence>
<dbReference type="GO" id="GO:0000287">
    <property type="term" value="F:magnesium ion binding"/>
    <property type="evidence" value="ECO:0007669"/>
    <property type="project" value="UniProtKB-UniRule"/>
</dbReference>
<dbReference type="GO" id="GO:0019700">
    <property type="term" value="P:organic phosphonate catabolic process"/>
    <property type="evidence" value="ECO:0007669"/>
    <property type="project" value="InterPro"/>
</dbReference>
<organism evidence="10 11">
    <name type="scientific">Solimicrobium silvestre</name>
    <dbReference type="NCBI Taxonomy" id="2099400"/>
    <lineage>
        <taxon>Bacteria</taxon>
        <taxon>Pseudomonadati</taxon>
        <taxon>Pseudomonadota</taxon>
        <taxon>Betaproteobacteria</taxon>
        <taxon>Burkholderiales</taxon>
        <taxon>Oxalobacteraceae</taxon>
        <taxon>Solimicrobium</taxon>
    </lineage>
</organism>
<evidence type="ECO:0000256" key="1">
    <source>
        <dbReference type="ARBA" id="ARBA00011738"/>
    </source>
</evidence>
<sequence>MTQHHQDYRYTRHYQGQVQAVIFDWAGTLVDFGSFAPTRILIDAFAGFGITITLSEARIPMGLGKWDHIKALGQQPAVAQRWVAHHGRDMTDSDVDAIYAAFLPLQIARVGEYSDVIPGALEVLADLAERGIRRGSCSGYPRVVMDKLLEHAAQKGVIVEHAVATDDLPHGGRPGPWMALANVIALGAGDVSACVKVDDTTPGIEEGLAAGMWTVGLALSGNEVGLTLQELKTLPPAEVERKRAFAYQKLMRAGAHFVIDTIADLPAILDLIESRMVKGERP</sequence>
<comment type="similarity">
    <text evidence="9">Belongs to the HAD-like hydrolase superfamily. PhnX family.</text>
</comment>
<dbReference type="Gene3D" id="1.10.150.240">
    <property type="entry name" value="Putative phosphatase, domain 2"/>
    <property type="match status" value="1"/>
</dbReference>
<dbReference type="AlphaFoldDB" id="A0A2S9GYH5"/>
<dbReference type="NCBIfam" id="TIGR01509">
    <property type="entry name" value="HAD-SF-IA-v3"/>
    <property type="match status" value="1"/>
</dbReference>
<keyword evidence="3 9" id="KW-0378">Hydrolase</keyword>
<evidence type="ECO:0000256" key="9">
    <source>
        <dbReference type="HAMAP-Rule" id="MF_01375"/>
    </source>
</evidence>
<dbReference type="OrthoDB" id="5504491at2"/>
<dbReference type="SFLD" id="SFLDG01129">
    <property type="entry name" value="C1.5:_HAD__Beta-PGM__Phosphata"/>
    <property type="match status" value="1"/>
</dbReference>
<name>A0A2S9GYH5_9BURK</name>
<feature type="binding site" evidence="9">
    <location>
        <position position="24"/>
    </location>
    <ligand>
        <name>Mg(2+)</name>
        <dbReference type="ChEBI" id="CHEBI:18420"/>
    </ligand>
</feature>
<accession>A0A2S9GYH5</accession>
<proteinExistence type="inferred from homology"/>
<evidence type="ECO:0000256" key="8">
    <source>
        <dbReference type="ARBA" id="ARBA00066472"/>
    </source>
</evidence>
<dbReference type="RefSeq" id="WP_105532267.1">
    <property type="nucleotide sequence ID" value="NZ_PUGF01000011.1"/>
</dbReference>
<dbReference type="FunFam" id="1.10.150.240:FF:000006">
    <property type="entry name" value="Phosphonoacetaldehyde hydrolase"/>
    <property type="match status" value="1"/>
</dbReference>
<dbReference type="EMBL" id="PUGF01000011">
    <property type="protein sequence ID" value="PRC92777.1"/>
    <property type="molecule type" value="Genomic_DNA"/>
</dbReference>
<dbReference type="PANTHER" id="PTHR43434:SF19">
    <property type="entry name" value="PHOSPHONOACETALDEHYDE HYDROLASE"/>
    <property type="match status" value="1"/>
</dbReference>
<dbReference type="Gene3D" id="3.40.50.1000">
    <property type="entry name" value="HAD superfamily/HAD-like"/>
    <property type="match status" value="1"/>
</dbReference>
<comment type="function">
    <text evidence="7 9">Involved in phosphonate degradation.</text>
</comment>
<gene>
    <name evidence="9" type="primary">phnX</name>
    <name evidence="10" type="ORF">S2091_2507</name>
</gene>
<protein>
    <recommendedName>
        <fullName evidence="8 9">Phosphonoacetaldehyde hydrolase</fullName>
        <shortName evidence="9">Phosphonatase</shortName>
        <ecNumber evidence="8 9">3.11.1.1</ecNumber>
    </recommendedName>
    <alternativeName>
        <fullName evidence="9">Phosphonoacetaldehyde phosphonohydrolase</fullName>
    </alternativeName>
</protein>
<comment type="cofactor">
    <cofactor evidence="9">
        <name>Mg(2+)</name>
        <dbReference type="ChEBI" id="CHEBI:18420"/>
    </cofactor>
    <text evidence="9">Binds 1 Mg(2+) ion per subunit.</text>
</comment>
<keyword evidence="5 9" id="KW-0704">Schiff base</keyword>
<dbReference type="GO" id="GO:0050194">
    <property type="term" value="F:phosphonoacetaldehyde hydrolase activity"/>
    <property type="evidence" value="ECO:0007669"/>
    <property type="project" value="UniProtKB-UniRule"/>
</dbReference>
<dbReference type="InterPro" id="IPR006439">
    <property type="entry name" value="HAD-SF_hydro_IA"/>
</dbReference>
<dbReference type="InterPro" id="IPR036412">
    <property type="entry name" value="HAD-like_sf"/>
</dbReference>
<dbReference type="InterPro" id="IPR023198">
    <property type="entry name" value="PGP-like_dom2"/>
</dbReference>
<dbReference type="InterPro" id="IPR023214">
    <property type="entry name" value="HAD_sf"/>
</dbReference>
<dbReference type="CDD" id="cd02586">
    <property type="entry name" value="HAD_PHN"/>
    <property type="match status" value="1"/>
</dbReference>
<dbReference type="Pfam" id="PF00702">
    <property type="entry name" value="Hydrolase"/>
    <property type="match status" value="1"/>
</dbReference>
<dbReference type="GO" id="GO:0008967">
    <property type="term" value="F:phosphoglycolate phosphatase activity"/>
    <property type="evidence" value="ECO:0007669"/>
    <property type="project" value="TreeGrafter"/>
</dbReference>
<feature type="active site" description="Nucleophile" evidence="9">
    <location>
        <position position="24"/>
    </location>
</feature>
<reference evidence="10 11" key="1">
    <citation type="submission" date="2018-02" db="EMBL/GenBank/DDBJ databases">
        <title>Solimicrobium silvestre gen. nov., sp. nov., isolated from alpine forest soil.</title>
        <authorList>
            <person name="Margesin R."/>
            <person name="Albuquerque L."/>
            <person name="Zhang D.-C."/>
            <person name="Froufe H.J.C."/>
            <person name="Severino R."/>
            <person name="Roxo I."/>
            <person name="Egas C."/>
            <person name="Da Costa M.S."/>
        </authorList>
    </citation>
    <scope>NUCLEOTIDE SEQUENCE [LARGE SCALE GENOMIC DNA]</scope>
    <source>
        <strain evidence="10 11">S20-91</strain>
    </source>
</reference>
<dbReference type="PANTHER" id="PTHR43434">
    <property type="entry name" value="PHOSPHOGLYCOLATE PHOSPHATASE"/>
    <property type="match status" value="1"/>
</dbReference>
<evidence type="ECO:0000256" key="4">
    <source>
        <dbReference type="ARBA" id="ARBA00022842"/>
    </source>
</evidence>
<dbReference type="InterPro" id="IPR050155">
    <property type="entry name" value="HAD-like_hydrolase_sf"/>
</dbReference>
<comment type="catalytic activity">
    <reaction evidence="6 9">
        <text>phosphonoacetaldehyde + H2O = acetaldehyde + phosphate + H(+)</text>
        <dbReference type="Rhea" id="RHEA:18905"/>
        <dbReference type="ChEBI" id="CHEBI:15343"/>
        <dbReference type="ChEBI" id="CHEBI:15377"/>
        <dbReference type="ChEBI" id="CHEBI:15378"/>
        <dbReference type="ChEBI" id="CHEBI:43474"/>
        <dbReference type="ChEBI" id="CHEBI:58383"/>
        <dbReference type="EC" id="3.11.1.1"/>
    </reaction>
</comment>
<evidence type="ECO:0000313" key="10">
    <source>
        <dbReference type="EMBL" id="PRC92777.1"/>
    </source>
</evidence>
<feature type="binding site" evidence="9">
    <location>
        <position position="199"/>
    </location>
    <ligand>
        <name>Mg(2+)</name>
        <dbReference type="ChEBI" id="CHEBI:18420"/>
    </ligand>
</feature>
<dbReference type="GO" id="GO:0006281">
    <property type="term" value="P:DNA repair"/>
    <property type="evidence" value="ECO:0007669"/>
    <property type="project" value="TreeGrafter"/>
</dbReference>
<dbReference type="InterPro" id="IPR006323">
    <property type="entry name" value="Phosphonoacetald_hydro"/>
</dbReference>
<dbReference type="GO" id="GO:0005829">
    <property type="term" value="C:cytosol"/>
    <property type="evidence" value="ECO:0007669"/>
    <property type="project" value="TreeGrafter"/>
</dbReference>
<evidence type="ECO:0000256" key="5">
    <source>
        <dbReference type="ARBA" id="ARBA00023270"/>
    </source>
</evidence>
<dbReference type="SFLD" id="SFLDS00003">
    <property type="entry name" value="Haloacid_Dehalogenase"/>
    <property type="match status" value="1"/>
</dbReference>
<dbReference type="SFLD" id="SFLDG01135">
    <property type="entry name" value="C1.5.6:_HAD__Beta-PGM__Phospha"/>
    <property type="match status" value="1"/>
</dbReference>
<comment type="caution">
    <text evidence="10">The sequence shown here is derived from an EMBL/GenBank/DDBJ whole genome shotgun (WGS) entry which is preliminary data.</text>
</comment>
<evidence type="ECO:0000256" key="7">
    <source>
        <dbReference type="ARBA" id="ARBA00056573"/>
    </source>
</evidence>
<evidence type="ECO:0000256" key="3">
    <source>
        <dbReference type="ARBA" id="ARBA00022801"/>
    </source>
</evidence>
<dbReference type="Proteomes" id="UP000237839">
    <property type="component" value="Unassembled WGS sequence"/>
</dbReference>
<evidence type="ECO:0000256" key="6">
    <source>
        <dbReference type="ARBA" id="ARBA00052005"/>
    </source>
</evidence>